<name>A0A6P8C7H5_PUNGR</name>
<comment type="similarity">
    <text evidence="1 4">Belongs to the UDP-glycosyltransferase family.</text>
</comment>
<dbReference type="AlphaFoldDB" id="A0A6P8C7H5"/>
<keyword evidence="3 4" id="KW-0808">Transferase</keyword>
<dbReference type="GO" id="GO:0080044">
    <property type="term" value="F:quercetin 7-O-glucosyltransferase activity"/>
    <property type="evidence" value="ECO:0007669"/>
    <property type="project" value="TreeGrafter"/>
</dbReference>
<dbReference type="InterPro" id="IPR035595">
    <property type="entry name" value="UDP_glycos_trans_CS"/>
</dbReference>
<dbReference type="EC" id="2.4.1.-" evidence="5"/>
<dbReference type="Pfam" id="PF26168">
    <property type="entry name" value="Glyco_transf_N"/>
    <property type="match status" value="1"/>
</dbReference>
<dbReference type="Pfam" id="PF00201">
    <property type="entry name" value="UDPGT"/>
    <property type="match status" value="1"/>
</dbReference>
<evidence type="ECO:0000313" key="8">
    <source>
        <dbReference type="RefSeq" id="XP_031377686.1"/>
    </source>
</evidence>
<dbReference type="Gene3D" id="3.40.50.2000">
    <property type="entry name" value="Glycogen Phosphorylase B"/>
    <property type="match status" value="2"/>
</dbReference>
<evidence type="ECO:0000259" key="6">
    <source>
        <dbReference type="Pfam" id="PF26168"/>
    </source>
</evidence>
<gene>
    <name evidence="8" type="primary">LOC116193073</name>
</gene>
<dbReference type="PANTHER" id="PTHR11926:SF1392">
    <property type="entry name" value="GLYCOSYLTRANSFERASE"/>
    <property type="match status" value="1"/>
</dbReference>
<dbReference type="InterPro" id="IPR002213">
    <property type="entry name" value="UDP_glucos_trans"/>
</dbReference>
<keyword evidence="2 4" id="KW-0328">Glycosyltransferase</keyword>
<dbReference type="InterPro" id="IPR058980">
    <property type="entry name" value="Glyco_transf_N"/>
</dbReference>
<feature type="domain" description="Glycosyltransferase N-terminal" evidence="6">
    <location>
        <begin position="13"/>
        <end position="109"/>
    </location>
</feature>
<organism evidence="7 8">
    <name type="scientific">Punica granatum</name>
    <name type="common">Pomegranate</name>
    <dbReference type="NCBI Taxonomy" id="22663"/>
    <lineage>
        <taxon>Eukaryota</taxon>
        <taxon>Viridiplantae</taxon>
        <taxon>Streptophyta</taxon>
        <taxon>Embryophyta</taxon>
        <taxon>Tracheophyta</taxon>
        <taxon>Spermatophyta</taxon>
        <taxon>Magnoliopsida</taxon>
        <taxon>eudicotyledons</taxon>
        <taxon>Gunneridae</taxon>
        <taxon>Pentapetalae</taxon>
        <taxon>rosids</taxon>
        <taxon>malvids</taxon>
        <taxon>Myrtales</taxon>
        <taxon>Lythraceae</taxon>
        <taxon>Punica</taxon>
    </lineage>
</organism>
<evidence type="ECO:0000256" key="2">
    <source>
        <dbReference type="ARBA" id="ARBA00022676"/>
    </source>
</evidence>
<evidence type="ECO:0000256" key="3">
    <source>
        <dbReference type="ARBA" id="ARBA00022679"/>
    </source>
</evidence>
<dbReference type="PANTHER" id="PTHR11926">
    <property type="entry name" value="GLUCOSYL/GLUCURONOSYL TRANSFERASES"/>
    <property type="match status" value="1"/>
</dbReference>
<dbReference type="OrthoDB" id="5835829at2759"/>
<evidence type="ECO:0000256" key="1">
    <source>
        <dbReference type="ARBA" id="ARBA00009995"/>
    </source>
</evidence>
<dbReference type="GeneID" id="116193073"/>
<dbReference type="PROSITE" id="PS00375">
    <property type="entry name" value="UDPGT"/>
    <property type="match status" value="1"/>
</dbReference>
<dbReference type="RefSeq" id="XP_031377686.1">
    <property type="nucleotide sequence ID" value="XM_031521826.1"/>
</dbReference>
<dbReference type="SUPFAM" id="SSF53756">
    <property type="entry name" value="UDP-Glycosyltransferase/glycogen phosphorylase"/>
    <property type="match status" value="1"/>
</dbReference>
<keyword evidence="7" id="KW-1185">Reference proteome</keyword>
<reference evidence="8" key="2">
    <citation type="submission" date="2025-08" db="UniProtKB">
        <authorList>
            <consortium name="RefSeq"/>
        </authorList>
    </citation>
    <scope>IDENTIFICATION</scope>
    <source>
        <tissue evidence="8">Leaf</tissue>
    </source>
</reference>
<reference evidence="7" key="1">
    <citation type="journal article" date="2020" name="Plant Biotechnol. J.">
        <title>The pomegranate (Punica granatum L.) draft genome dissects genetic divergence between soft- and hard-seeded cultivars.</title>
        <authorList>
            <person name="Luo X."/>
            <person name="Li H."/>
            <person name="Wu Z."/>
            <person name="Yao W."/>
            <person name="Zhao P."/>
            <person name="Cao D."/>
            <person name="Yu H."/>
            <person name="Li K."/>
            <person name="Poudel K."/>
            <person name="Zhao D."/>
            <person name="Zhang F."/>
            <person name="Xia X."/>
            <person name="Chen L."/>
            <person name="Wang Q."/>
            <person name="Jing D."/>
            <person name="Cao S."/>
        </authorList>
    </citation>
    <scope>NUCLEOTIDE SEQUENCE [LARGE SCALE GENOMIC DNA]</scope>
    <source>
        <strain evidence="7">cv. Tunisia</strain>
    </source>
</reference>
<proteinExistence type="inferred from homology"/>
<protein>
    <recommendedName>
        <fullName evidence="5">Glycosyltransferase</fullName>
        <ecNumber evidence="5">2.4.1.-</ecNumber>
    </recommendedName>
</protein>
<dbReference type="CDD" id="cd03784">
    <property type="entry name" value="GT1_Gtf-like"/>
    <property type="match status" value="1"/>
</dbReference>
<dbReference type="FunFam" id="3.40.50.2000:FF:000056">
    <property type="entry name" value="Glycosyltransferase"/>
    <property type="match status" value="1"/>
</dbReference>
<dbReference type="GO" id="GO:0080043">
    <property type="term" value="F:quercetin 3-O-glucosyltransferase activity"/>
    <property type="evidence" value="ECO:0007669"/>
    <property type="project" value="TreeGrafter"/>
</dbReference>
<evidence type="ECO:0000256" key="4">
    <source>
        <dbReference type="RuleBase" id="RU003718"/>
    </source>
</evidence>
<evidence type="ECO:0000313" key="7">
    <source>
        <dbReference type="Proteomes" id="UP000515151"/>
    </source>
</evidence>
<dbReference type="Proteomes" id="UP000515151">
    <property type="component" value="Chromosome 1"/>
</dbReference>
<accession>A0A6P8C7H5</accession>
<evidence type="ECO:0000256" key="5">
    <source>
        <dbReference type="RuleBase" id="RU362057"/>
    </source>
</evidence>
<sequence>MEKPPTPGATPHVLILPFPAQGHIKPTLCLAQLISSAGLRVTFLNTHHNHDHLSGDLRALASQFPDLHFAAIADGLPPDHPRTVDRFPELVQSIKTTMKANLREFLLLRKVELPVTCVIADGHMSIGIEVAEELGIHAMSSLAYGAFSLWTYFCLPKLIDEGKIPFAESDRDLDEKIGLPGMEELLRWRDLPSFCRKKDQLEHPYSMFNFFLEESKAVARASSIILNTFDDLEAPILNAQIYPKFSIYTVGPIHDLVKSQVVSDSLQPSESPAPLSGSLWMQDRSCMTWLDSQLLRSVVYITFGSLVKLSVHQLWEFWHGLVKCAIPFLWVIRPDSIIREDGDDEASLLHLKEVLGFHLHSARRRVNMEIFLSIAAAGTEDKSCMIEWAPQEEVLAHPAVGGFVTHGGWNSVLEAITAGVPMLCWPQFADHHVNSRLVSEVWGIGLEMEGKLDRSTVETMVRALMEEKREELSRSTDRISRLAHDSVGPSGSSTNNLKRLVEDIRKIKPKI</sequence>